<feature type="domain" description="SCP2" evidence="2">
    <location>
        <begin position="43"/>
        <end position="130"/>
    </location>
</feature>
<accession>A0A7W5FW57</accession>
<gene>
    <name evidence="1" type="primary">ubiT</name>
    <name evidence="3" type="ORF">FHS03_004552</name>
</gene>
<dbReference type="InterPro" id="IPR036527">
    <property type="entry name" value="SCP2_sterol-bd_dom_sf"/>
</dbReference>
<dbReference type="RefSeq" id="WP_183443189.1">
    <property type="nucleotide sequence ID" value="NZ_JACHXD010000017.1"/>
</dbReference>
<evidence type="ECO:0000313" key="3">
    <source>
        <dbReference type="EMBL" id="MBB3121474.1"/>
    </source>
</evidence>
<name>A0A7W5FW57_9BURK</name>
<evidence type="ECO:0000259" key="2">
    <source>
        <dbReference type="Pfam" id="PF02036"/>
    </source>
</evidence>
<comment type="similarity">
    <text evidence="1">Belongs to the UbiT family.</text>
</comment>
<dbReference type="HAMAP" id="MF_02231">
    <property type="entry name" value="UbiT"/>
    <property type="match status" value="1"/>
</dbReference>
<protein>
    <recommendedName>
        <fullName evidence="1">Ubiquinone biosynthesis accessory factor UbiT</fullName>
    </recommendedName>
</protein>
<dbReference type="EMBL" id="JACHXD010000017">
    <property type="protein sequence ID" value="MBB3121474.1"/>
    <property type="molecule type" value="Genomic_DNA"/>
</dbReference>
<dbReference type="SUPFAM" id="SSF55718">
    <property type="entry name" value="SCP-like"/>
    <property type="match status" value="1"/>
</dbReference>
<evidence type="ECO:0000256" key="1">
    <source>
        <dbReference type="HAMAP-Rule" id="MF_02231"/>
    </source>
</evidence>
<dbReference type="AlphaFoldDB" id="A0A7W5FW57"/>
<comment type="caution">
    <text evidence="3">The sequence shown here is derived from an EMBL/GenBank/DDBJ whole genome shotgun (WGS) entry which is preliminary data.</text>
</comment>
<sequence>MKAPVNFRLPAPVAALLGRLPPYPGSLLFVGALNLVLLRHLPEDVRQQLDGRRLRIGVSDAGVAFDFMWQGSRFQACQPGGVIDLLIAASVHDFLVLAQRREDPDTLFFSRRLQMEGNTELGLLVKNTLDAIDAPLFDPARLHPSRLFERRP</sequence>
<comment type="pathway">
    <text evidence="1">Cofactor biosynthesis; ubiquinone biosynthesis.</text>
</comment>
<organism evidence="3 4">
    <name type="scientific">Pseudoduganella violacea</name>
    <dbReference type="NCBI Taxonomy" id="1715466"/>
    <lineage>
        <taxon>Bacteria</taxon>
        <taxon>Pseudomonadati</taxon>
        <taxon>Pseudomonadota</taxon>
        <taxon>Betaproteobacteria</taxon>
        <taxon>Burkholderiales</taxon>
        <taxon>Oxalobacteraceae</taxon>
        <taxon>Telluria group</taxon>
        <taxon>Pseudoduganella</taxon>
    </lineage>
</organism>
<proteinExistence type="inferred from homology"/>
<dbReference type="Proteomes" id="UP000541535">
    <property type="component" value="Unassembled WGS sequence"/>
</dbReference>
<evidence type="ECO:0000313" key="4">
    <source>
        <dbReference type="Proteomes" id="UP000541535"/>
    </source>
</evidence>
<comment type="function">
    <text evidence="1">Required for O(2)-independent ubiquinone (coenzyme Q) biosynthesis. Likely functions as an accessory factor.</text>
</comment>
<dbReference type="UniPathway" id="UPA00232"/>
<reference evidence="3 4" key="1">
    <citation type="submission" date="2020-08" db="EMBL/GenBank/DDBJ databases">
        <title>Genomic Encyclopedia of Type Strains, Phase III (KMG-III): the genomes of soil and plant-associated and newly described type strains.</title>
        <authorList>
            <person name="Whitman W."/>
        </authorList>
    </citation>
    <scope>NUCLEOTIDE SEQUENCE [LARGE SCALE GENOMIC DNA]</scope>
    <source>
        <strain evidence="3 4">CECT 8897</strain>
    </source>
</reference>
<dbReference type="InterPro" id="IPR003033">
    <property type="entry name" value="SCP2_sterol-bd_dom"/>
</dbReference>
<dbReference type="InterPro" id="IPR016830">
    <property type="entry name" value="UbiT"/>
</dbReference>
<keyword evidence="1" id="KW-0831">Ubiquinone biosynthesis</keyword>
<dbReference type="GO" id="GO:0006744">
    <property type="term" value="P:ubiquinone biosynthetic process"/>
    <property type="evidence" value="ECO:0007669"/>
    <property type="project" value="UniProtKB-UniRule"/>
</dbReference>
<dbReference type="Pfam" id="PF02036">
    <property type="entry name" value="SCP2"/>
    <property type="match status" value="1"/>
</dbReference>
<keyword evidence="4" id="KW-1185">Reference proteome</keyword>